<evidence type="ECO:0000313" key="2">
    <source>
        <dbReference type="EMBL" id="RKR93523.1"/>
    </source>
</evidence>
<gene>
    <name evidence="2" type="ORF">DFJ75_0307</name>
</gene>
<evidence type="ECO:0000313" key="3">
    <source>
        <dbReference type="Proteomes" id="UP000274762"/>
    </source>
</evidence>
<dbReference type="Proteomes" id="UP000274762">
    <property type="component" value="Unassembled WGS sequence"/>
</dbReference>
<dbReference type="InterPro" id="IPR000757">
    <property type="entry name" value="Beta-glucanase-like"/>
</dbReference>
<dbReference type="EMBL" id="RBKV01000001">
    <property type="protein sequence ID" value="RKR93523.1"/>
    <property type="molecule type" value="Genomic_DNA"/>
</dbReference>
<comment type="caution">
    <text evidence="2">The sequence shown here is derived from an EMBL/GenBank/DDBJ whole genome shotgun (WGS) entry which is preliminary data.</text>
</comment>
<keyword evidence="2" id="KW-0378">Hydrolase</keyword>
<organism evidence="2 3">
    <name type="scientific">Williamsia marianensis</name>
    <dbReference type="NCBI Taxonomy" id="85044"/>
    <lineage>
        <taxon>Bacteria</taxon>
        <taxon>Bacillati</taxon>
        <taxon>Actinomycetota</taxon>
        <taxon>Actinomycetes</taxon>
        <taxon>Mycobacteriales</taxon>
        <taxon>Nocardiaceae</taxon>
        <taxon>Williamsia</taxon>
    </lineage>
</organism>
<name>A0A495JWX2_WILMA</name>
<dbReference type="Pfam" id="PF00722">
    <property type="entry name" value="Glyco_hydro_16"/>
    <property type="match status" value="1"/>
</dbReference>
<dbReference type="GO" id="GO:0005975">
    <property type="term" value="P:carbohydrate metabolic process"/>
    <property type="evidence" value="ECO:0007669"/>
    <property type="project" value="InterPro"/>
</dbReference>
<dbReference type="PROSITE" id="PS51762">
    <property type="entry name" value="GH16_2"/>
    <property type="match status" value="1"/>
</dbReference>
<proteinExistence type="predicted"/>
<accession>A0A495JWX2</accession>
<sequence>MVTDIGGRRLTFSEEFDNHELDPAVWSPHYLPAWSSRAHTAATYRISDSCLYLSIPPEQPLWLAGEHSPIRVSGIQSGNGSGAVGSTLGQQPPFDGAVVREHQPEFRGWTPAGGYLEMRMRATVSPRSMFAWWMVGLEDIPERSAEICVAEIFGDAITSSPSAAAVGTGLHPFRDPSVVDDFTTTVLPIDVGDFHDYAVEWTTDAVEFYVDGTFVRRCVNPPTYPMQMMLAVFDFPERSNGADDDLVPEMVIDHLRGYA</sequence>
<dbReference type="InterPro" id="IPR013320">
    <property type="entry name" value="ConA-like_dom_sf"/>
</dbReference>
<dbReference type="RefSeq" id="WP_211339011.1">
    <property type="nucleotide sequence ID" value="NZ_CBCRXS010000001.1"/>
</dbReference>
<reference evidence="2 3" key="1">
    <citation type="submission" date="2018-10" db="EMBL/GenBank/DDBJ databases">
        <title>Sequencing the genomes of 1000 actinobacteria strains.</title>
        <authorList>
            <person name="Klenk H.-P."/>
        </authorList>
    </citation>
    <scope>NUCLEOTIDE SEQUENCE [LARGE SCALE GENOMIC DNA]</scope>
    <source>
        <strain evidence="2 3">DSM 44343</strain>
    </source>
</reference>
<dbReference type="AlphaFoldDB" id="A0A495JWX2"/>
<dbReference type="CDD" id="cd00413">
    <property type="entry name" value="Glyco_hydrolase_16"/>
    <property type="match status" value="1"/>
</dbReference>
<dbReference type="GO" id="GO:0004553">
    <property type="term" value="F:hydrolase activity, hydrolyzing O-glycosyl compounds"/>
    <property type="evidence" value="ECO:0007669"/>
    <property type="project" value="InterPro"/>
</dbReference>
<dbReference type="SUPFAM" id="SSF49899">
    <property type="entry name" value="Concanavalin A-like lectins/glucanases"/>
    <property type="match status" value="1"/>
</dbReference>
<evidence type="ECO:0000259" key="1">
    <source>
        <dbReference type="PROSITE" id="PS51762"/>
    </source>
</evidence>
<dbReference type="Gene3D" id="2.60.120.200">
    <property type="match status" value="1"/>
</dbReference>
<feature type="domain" description="GH16" evidence="1">
    <location>
        <begin position="3"/>
        <end position="259"/>
    </location>
</feature>
<protein>
    <submittedName>
        <fullName evidence="2">Glycosyl hydrolase family 16</fullName>
    </submittedName>
</protein>